<organism evidence="1 2">
    <name type="scientific">Panagrolaimus sp. PS1159</name>
    <dbReference type="NCBI Taxonomy" id="55785"/>
    <lineage>
        <taxon>Eukaryota</taxon>
        <taxon>Metazoa</taxon>
        <taxon>Ecdysozoa</taxon>
        <taxon>Nematoda</taxon>
        <taxon>Chromadorea</taxon>
        <taxon>Rhabditida</taxon>
        <taxon>Tylenchina</taxon>
        <taxon>Panagrolaimomorpha</taxon>
        <taxon>Panagrolaimoidea</taxon>
        <taxon>Panagrolaimidae</taxon>
        <taxon>Panagrolaimus</taxon>
    </lineage>
</organism>
<sequence length="273" mass="30568">MVKELSKVIANHSSQSVKTSEVKAYSSRKIAIDAPTSLYQFLIEIRQNGMCLQDKYGGTTNHLAGFFYRTIKMIEAGIKPVYVFNGTPPTLKAEESKRRDESYVEDLKQLKRAVQKGDHEAMDKHNRRLVKPTEEQIEESKVLLKLMGVPVIEARGEAIAQCAELVKAGKVFATASDEIDPKWTKPDEEGIVEFLCNKKGFNEARVKTALERLHKGRKTATQSRVDSFFQSDGHKVSTPTATKRKAENAKIVSAKKAKTAASKKATKNRTKRK</sequence>
<reference evidence="2" key="1">
    <citation type="submission" date="2022-11" db="UniProtKB">
        <authorList>
            <consortium name="WormBaseParasite"/>
        </authorList>
    </citation>
    <scope>IDENTIFICATION</scope>
</reference>
<evidence type="ECO:0000313" key="1">
    <source>
        <dbReference type="Proteomes" id="UP000887580"/>
    </source>
</evidence>
<proteinExistence type="predicted"/>
<protein>
    <submittedName>
        <fullName evidence="2">Flap endonuclease 1</fullName>
    </submittedName>
</protein>
<evidence type="ECO:0000313" key="2">
    <source>
        <dbReference type="WBParaSite" id="PS1159_v2.g11176.t1"/>
    </source>
</evidence>
<dbReference type="WBParaSite" id="PS1159_v2.g11176.t1">
    <property type="protein sequence ID" value="PS1159_v2.g11176.t1"/>
    <property type="gene ID" value="PS1159_v2.g11176"/>
</dbReference>
<name>A0AC35EVH3_9BILA</name>
<accession>A0AC35EVH3</accession>
<dbReference type="Proteomes" id="UP000887580">
    <property type="component" value="Unplaced"/>
</dbReference>